<keyword evidence="2" id="KW-0812">Transmembrane</keyword>
<dbReference type="EMBL" id="BSEH01000022">
    <property type="protein sequence ID" value="GLJ56466.1"/>
    <property type="molecule type" value="Genomic_DNA"/>
</dbReference>
<evidence type="ECO:0000256" key="1">
    <source>
        <dbReference type="SAM" id="MobiDB-lite"/>
    </source>
</evidence>
<feature type="region of interest" description="Disordered" evidence="1">
    <location>
        <begin position="99"/>
        <end position="124"/>
    </location>
</feature>
<keyword evidence="2" id="KW-1133">Transmembrane helix</keyword>
<proteinExistence type="predicted"/>
<feature type="transmembrane region" description="Helical" evidence="2">
    <location>
        <begin position="63"/>
        <end position="82"/>
    </location>
</feature>
<organism evidence="3 4">
    <name type="scientific">Cryptomeria japonica</name>
    <name type="common">Japanese cedar</name>
    <name type="synonym">Cupressus japonica</name>
    <dbReference type="NCBI Taxonomy" id="3369"/>
    <lineage>
        <taxon>Eukaryota</taxon>
        <taxon>Viridiplantae</taxon>
        <taxon>Streptophyta</taxon>
        <taxon>Embryophyta</taxon>
        <taxon>Tracheophyta</taxon>
        <taxon>Spermatophyta</taxon>
        <taxon>Pinopsida</taxon>
        <taxon>Pinidae</taxon>
        <taxon>Conifers II</taxon>
        <taxon>Cupressales</taxon>
        <taxon>Cupressaceae</taxon>
        <taxon>Cryptomeria</taxon>
    </lineage>
</organism>
<reference evidence="3" key="1">
    <citation type="submission" date="2022-12" db="EMBL/GenBank/DDBJ databases">
        <title>Chromosome-Level Genome Assembly of Japanese Cedar (Cryptomeriajaponica D. Don).</title>
        <authorList>
            <person name="Fujino T."/>
            <person name="Yamaguchi K."/>
            <person name="Yokoyama T."/>
            <person name="Hamanaka T."/>
            <person name="Harazono Y."/>
            <person name="Kamada H."/>
            <person name="Kobayashi W."/>
            <person name="Ujino-Ihara T."/>
            <person name="Uchiyama K."/>
            <person name="Matsumoto A."/>
            <person name="Izuno A."/>
            <person name="Tsumura Y."/>
            <person name="Toyoda A."/>
            <person name="Shigenobu S."/>
            <person name="Moriguchi Y."/>
            <person name="Ueno S."/>
            <person name="Kasahara M."/>
        </authorList>
    </citation>
    <scope>NUCLEOTIDE SEQUENCE</scope>
</reference>
<gene>
    <name evidence="3" type="ORF">SUGI_1225230</name>
</gene>
<keyword evidence="2" id="KW-0472">Membrane</keyword>
<accession>A0AAD3NMS8</accession>
<sequence>MLSSVRVNIFLPTLDLDLELAREQVGMCINPEQGKLLDMLLALLMKERKLGQLNLLPMPLDLLVPYLIPLPLVLLLYIRLLLSFHLDMLLGQLWMDSPEGGSTGSARAAATGSTVYASRSRSGE</sequence>
<dbReference type="AlphaFoldDB" id="A0AAD3NMS8"/>
<comment type="caution">
    <text evidence="3">The sequence shown here is derived from an EMBL/GenBank/DDBJ whole genome shotgun (WGS) entry which is preliminary data.</text>
</comment>
<feature type="compositionally biased region" description="Polar residues" evidence="1">
    <location>
        <begin position="115"/>
        <end position="124"/>
    </location>
</feature>
<evidence type="ECO:0000313" key="4">
    <source>
        <dbReference type="Proteomes" id="UP001234787"/>
    </source>
</evidence>
<protein>
    <submittedName>
        <fullName evidence="3">Uncharacterized protein</fullName>
    </submittedName>
</protein>
<evidence type="ECO:0000256" key="2">
    <source>
        <dbReference type="SAM" id="Phobius"/>
    </source>
</evidence>
<evidence type="ECO:0000313" key="3">
    <source>
        <dbReference type="EMBL" id="GLJ56466.1"/>
    </source>
</evidence>
<dbReference type="Proteomes" id="UP001234787">
    <property type="component" value="Unassembled WGS sequence"/>
</dbReference>
<keyword evidence="4" id="KW-1185">Reference proteome</keyword>
<feature type="compositionally biased region" description="Low complexity" evidence="1">
    <location>
        <begin position="104"/>
        <end position="114"/>
    </location>
</feature>
<name>A0AAD3NMS8_CRYJA</name>